<keyword evidence="2" id="KW-1185">Reference proteome</keyword>
<evidence type="ECO:0000313" key="1">
    <source>
        <dbReference type="EMBL" id="SDF79583.1"/>
    </source>
</evidence>
<reference evidence="1 2" key="1">
    <citation type="submission" date="2016-10" db="EMBL/GenBank/DDBJ databases">
        <authorList>
            <person name="de Groot N.N."/>
        </authorList>
    </citation>
    <scope>NUCLEOTIDE SEQUENCE [LARGE SCALE GENOMIC DNA]</scope>
    <source>
        <strain evidence="1 2">ATCC BAA-466</strain>
    </source>
</reference>
<dbReference type="RefSeq" id="WP_090288782.1">
    <property type="nucleotide sequence ID" value="NZ_FNCK01000001.1"/>
</dbReference>
<dbReference type="Proteomes" id="UP000199708">
    <property type="component" value="Unassembled WGS sequence"/>
</dbReference>
<dbReference type="STRING" id="120956.SAMN05421791_10173"/>
<accession>A0A1G7P012</accession>
<name>A0A1G7P012_9LACT</name>
<evidence type="ECO:0008006" key="3">
    <source>
        <dbReference type="Google" id="ProtNLM"/>
    </source>
</evidence>
<organism evidence="1 2">
    <name type="scientific">Facklamia miroungae</name>
    <dbReference type="NCBI Taxonomy" id="120956"/>
    <lineage>
        <taxon>Bacteria</taxon>
        <taxon>Bacillati</taxon>
        <taxon>Bacillota</taxon>
        <taxon>Bacilli</taxon>
        <taxon>Lactobacillales</taxon>
        <taxon>Aerococcaceae</taxon>
        <taxon>Facklamia</taxon>
    </lineage>
</organism>
<protein>
    <recommendedName>
        <fullName evidence="3">Phage gp6-like head-tail connector protein</fullName>
    </recommendedName>
</protein>
<dbReference type="OrthoDB" id="2339762at2"/>
<dbReference type="AlphaFoldDB" id="A0A1G7P012"/>
<sequence length="92" mass="10637">MSNEEILPIVKRHLKITFSYMDDEILELIEETKTVINSICGLSEYKYGSLAMKLLKAHVRYAISALPSTFEYDYRHDLLKLQIENGVNRSGK</sequence>
<dbReference type="EMBL" id="FNCK01000001">
    <property type="protein sequence ID" value="SDF79583.1"/>
    <property type="molecule type" value="Genomic_DNA"/>
</dbReference>
<gene>
    <name evidence="1" type="ORF">SAMN05421791_10173</name>
</gene>
<proteinExistence type="predicted"/>
<evidence type="ECO:0000313" key="2">
    <source>
        <dbReference type="Proteomes" id="UP000199708"/>
    </source>
</evidence>